<dbReference type="OrthoDB" id="249703at2759"/>
<dbReference type="Gene3D" id="3.40.50.1000">
    <property type="entry name" value="HAD superfamily/HAD-like"/>
    <property type="match status" value="1"/>
</dbReference>
<evidence type="ECO:0000313" key="4">
    <source>
        <dbReference type="EMBL" id="RCI07483.1"/>
    </source>
</evidence>
<dbReference type="GO" id="GO:0015031">
    <property type="term" value="P:protein transport"/>
    <property type="evidence" value="ECO:0007669"/>
    <property type="project" value="UniProtKB-KW"/>
</dbReference>
<dbReference type="InterPro" id="IPR023214">
    <property type="entry name" value="HAD_sf"/>
</dbReference>
<organism evidence="4 5">
    <name type="scientific">Ophiocordyceps polyrhachis-furcata BCC 54312</name>
    <dbReference type="NCBI Taxonomy" id="1330021"/>
    <lineage>
        <taxon>Eukaryota</taxon>
        <taxon>Fungi</taxon>
        <taxon>Dikarya</taxon>
        <taxon>Ascomycota</taxon>
        <taxon>Pezizomycotina</taxon>
        <taxon>Sordariomycetes</taxon>
        <taxon>Hypocreomycetidae</taxon>
        <taxon>Hypocreales</taxon>
        <taxon>Ophiocordycipitaceae</taxon>
        <taxon>Ophiocordyceps</taxon>
    </lineage>
</organism>
<accession>A0A367KZ76</accession>
<dbReference type="InterPro" id="IPR004274">
    <property type="entry name" value="FCP1_dom"/>
</dbReference>
<feature type="domain" description="FCP1 homology" evidence="3">
    <location>
        <begin position="135"/>
        <end position="305"/>
    </location>
</feature>
<name>A0A367KZ76_9HYPO</name>
<protein>
    <recommendedName>
        <fullName evidence="1">Mitochondrial import inner membrane translocase subunit TIM50</fullName>
    </recommendedName>
</protein>
<keyword evidence="1" id="KW-0813">Transport</keyword>
<dbReference type="EMBL" id="LKCN02000028">
    <property type="protein sequence ID" value="RCI07483.1"/>
    <property type="molecule type" value="Genomic_DNA"/>
</dbReference>
<keyword evidence="5" id="KW-1185">Reference proteome</keyword>
<dbReference type="InterPro" id="IPR050365">
    <property type="entry name" value="TIM50"/>
</dbReference>
<dbReference type="STRING" id="1330021.A0A367KZ76"/>
<feature type="compositionally biased region" description="Polar residues" evidence="2">
    <location>
        <begin position="7"/>
        <end position="19"/>
    </location>
</feature>
<dbReference type="SMART" id="SM00577">
    <property type="entry name" value="CPDc"/>
    <property type="match status" value="1"/>
</dbReference>
<dbReference type="PANTHER" id="PTHR12210">
    <property type="entry name" value="DULLARD PROTEIN PHOSPHATASE"/>
    <property type="match status" value="1"/>
</dbReference>
<dbReference type="Proteomes" id="UP000253664">
    <property type="component" value="Unassembled WGS sequence"/>
</dbReference>
<proteinExistence type="inferred from homology"/>
<keyword evidence="1" id="KW-0811">Translocation</keyword>
<comment type="subunit">
    <text evidence="1">Component of the TIM23 complex.</text>
</comment>
<gene>
    <name evidence="4" type="ORF">L249_4518</name>
</gene>
<evidence type="ECO:0000256" key="2">
    <source>
        <dbReference type="SAM" id="MobiDB-lite"/>
    </source>
</evidence>
<comment type="function">
    <text evidence="1">Essential component of the TIM23 complex, a complex that mediates the translocation of transit peptide-containing proteins across the mitochondrial inner membrane.</text>
</comment>
<dbReference type="AlphaFoldDB" id="A0A367KZ76"/>
<evidence type="ECO:0000259" key="3">
    <source>
        <dbReference type="PROSITE" id="PS50969"/>
    </source>
</evidence>
<evidence type="ECO:0000313" key="5">
    <source>
        <dbReference type="Proteomes" id="UP000253664"/>
    </source>
</evidence>
<comment type="caution">
    <text evidence="4">The sequence shown here is derived from an EMBL/GenBank/DDBJ whole genome shotgun (WGS) entry which is preliminary data.</text>
</comment>
<keyword evidence="1" id="KW-0653">Protein transport</keyword>
<comment type="subcellular location">
    <subcellularLocation>
        <location evidence="1">Mitochondrion inner membrane</location>
        <topology evidence="1">Single-pass membrane protein</topology>
    </subcellularLocation>
</comment>
<feature type="region of interest" description="Disordered" evidence="2">
    <location>
        <begin position="1"/>
        <end position="115"/>
    </location>
</feature>
<evidence type="ECO:0000256" key="1">
    <source>
        <dbReference type="RuleBase" id="RU365079"/>
    </source>
</evidence>
<dbReference type="InterPro" id="IPR036412">
    <property type="entry name" value="HAD-like_sf"/>
</dbReference>
<dbReference type="PROSITE" id="PS50969">
    <property type="entry name" value="FCP1"/>
    <property type="match status" value="1"/>
</dbReference>
<feature type="compositionally biased region" description="Polar residues" evidence="2">
    <location>
        <begin position="56"/>
        <end position="67"/>
    </location>
</feature>
<keyword evidence="1" id="KW-0496">Mitochondrion</keyword>
<reference evidence="4 5" key="1">
    <citation type="journal article" date="2015" name="BMC Genomics">
        <title>Insights from the genome of Ophiocordyceps polyrhachis-furcata to pathogenicity and host specificity in insect fungi.</title>
        <authorList>
            <person name="Wichadakul D."/>
            <person name="Kobmoo N."/>
            <person name="Ingsriswang S."/>
            <person name="Tangphatsornruang S."/>
            <person name="Chantasingh D."/>
            <person name="Luangsa-ard J.J."/>
            <person name="Eurwilaichitr L."/>
        </authorList>
    </citation>
    <scope>NUCLEOTIDE SEQUENCE [LARGE SCALE GENOMIC DNA]</scope>
    <source>
        <strain evidence="4 5">BCC 54312</strain>
    </source>
</reference>
<sequence>MIYHIDQVTSQTEKMQLSDSPAPAAAKRLENESSQTPPSLARIPGLSLLHAEMKQETPQSDTPSSSVDEMKTSEESASNQTNGQPKASSETASTVNVLSSIRKTERSAPSRLSGGVPEPTCDYIAQSLMPAVTLPSPRRILVILDLNGTVLYRPAHFRPSSFVQRPYAHRFLSYCLDTFCLAIWSSARPENVERMVGQLLTPEQRSRCVVAWGRDRLGLCARDYAARVQCYKRLSTAWEDPVVQASHPYAAHGFKWDQTNTVLVDDSREKGRSEPYNILAVPEFSGPENEDSIVLPQVHDYLNTLCYQEDISCYMRRNPFQLSSDYILTP</sequence>
<comment type="similarity">
    <text evidence="1">Belongs to the TIM50 family.</text>
</comment>
<feature type="compositionally biased region" description="Polar residues" evidence="2">
    <location>
        <begin position="75"/>
        <end position="101"/>
    </location>
</feature>
<dbReference type="Pfam" id="PF03031">
    <property type="entry name" value="NIF"/>
    <property type="match status" value="1"/>
</dbReference>
<dbReference type="SUPFAM" id="SSF56784">
    <property type="entry name" value="HAD-like"/>
    <property type="match status" value="1"/>
</dbReference>
<keyword evidence="1" id="KW-0809">Transit peptide</keyword>
<dbReference type="GO" id="GO:0005744">
    <property type="term" value="C:TIM23 mitochondrial import inner membrane translocase complex"/>
    <property type="evidence" value="ECO:0007669"/>
    <property type="project" value="UniProtKB-UniRule"/>
</dbReference>